<dbReference type="AlphaFoldDB" id="A0A396I5B8"/>
<evidence type="ECO:0000313" key="1">
    <source>
        <dbReference type="EMBL" id="RHN59943.1"/>
    </source>
</evidence>
<reference evidence="2" key="1">
    <citation type="journal article" date="2018" name="Nat. Plants">
        <title>Whole-genome landscape of Medicago truncatula symbiotic genes.</title>
        <authorList>
            <person name="Pecrix Y."/>
            <person name="Staton S.E."/>
            <person name="Sallet E."/>
            <person name="Lelandais-Briere C."/>
            <person name="Moreau S."/>
            <person name="Carrere S."/>
            <person name="Blein T."/>
            <person name="Jardinaud M.F."/>
            <person name="Latrasse D."/>
            <person name="Zouine M."/>
            <person name="Zahm M."/>
            <person name="Kreplak J."/>
            <person name="Mayjonade B."/>
            <person name="Satge C."/>
            <person name="Perez M."/>
            <person name="Cauet S."/>
            <person name="Marande W."/>
            <person name="Chantry-Darmon C."/>
            <person name="Lopez-Roques C."/>
            <person name="Bouchez O."/>
            <person name="Berard A."/>
            <person name="Debelle F."/>
            <person name="Munos S."/>
            <person name="Bendahmane A."/>
            <person name="Berges H."/>
            <person name="Niebel A."/>
            <person name="Buitink J."/>
            <person name="Frugier F."/>
            <person name="Benhamed M."/>
            <person name="Crespi M."/>
            <person name="Gouzy J."/>
            <person name="Gamas P."/>
        </authorList>
    </citation>
    <scope>NUCLEOTIDE SEQUENCE [LARGE SCALE GENOMIC DNA]</scope>
    <source>
        <strain evidence="2">cv. Jemalong A17</strain>
    </source>
</reference>
<dbReference type="Gramene" id="rna22114">
    <property type="protein sequence ID" value="RHN59943.1"/>
    <property type="gene ID" value="gene22114"/>
</dbReference>
<gene>
    <name evidence="1" type="ORF">MtrunA17_Chr4g0019671</name>
</gene>
<name>A0A396I5B8_MEDTR</name>
<proteinExistence type="predicted"/>
<protein>
    <submittedName>
        <fullName evidence="1">Uncharacterized protein</fullName>
    </submittedName>
</protein>
<dbReference type="EMBL" id="PSQE01000004">
    <property type="protein sequence ID" value="RHN59943.1"/>
    <property type="molecule type" value="Genomic_DNA"/>
</dbReference>
<comment type="caution">
    <text evidence="1">The sequence shown here is derived from an EMBL/GenBank/DDBJ whole genome shotgun (WGS) entry which is preliminary data.</text>
</comment>
<accession>A0A396I5B8</accession>
<evidence type="ECO:0000313" key="2">
    <source>
        <dbReference type="Proteomes" id="UP000265566"/>
    </source>
</evidence>
<sequence>MHSLSCETLSVPISVSILRSPRRSPPLSPSITLITTAIVENIEVLADAQFGEFVDTLYFIVHRWNLIHGICSISNTSNFRIYISLITLVDNLVASVVATLFQEVTMGSTETARTLLL</sequence>
<dbReference type="Proteomes" id="UP000265566">
    <property type="component" value="Chromosome 4"/>
</dbReference>
<organism evidence="1 2">
    <name type="scientific">Medicago truncatula</name>
    <name type="common">Barrel medic</name>
    <name type="synonym">Medicago tribuloides</name>
    <dbReference type="NCBI Taxonomy" id="3880"/>
    <lineage>
        <taxon>Eukaryota</taxon>
        <taxon>Viridiplantae</taxon>
        <taxon>Streptophyta</taxon>
        <taxon>Embryophyta</taxon>
        <taxon>Tracheophyta</taxon>
        <taxon>Spermatophyta</taxon>
        <taxon>Magnoliopsida</taxon>
        <taxon>eudicotyledons</taxon>
        <taxon>Gunneridae</taxon>
        <taxon>Pentapetalae</taxon>
        <taxon>rosids</taxon>
        <taxon>fabids</taxon>
        <taxon>Fabales</taxon>
        <taxon>Fabaceae</taxon>
        <taxon>Papilionoideae</taxon>
        <taxon>50 kb inversion clade</taxon>
        <taxon>NPAAA clade</taxon>
        <taxon>Hologalegina</taxon>
        <taxon>IRL clade</taxon>
        <taxon>Trifolieae</taxon>
        <taxon>Medicago</taxon>
    </lineage>
</organism>